<dbReference type="PANTHER" id="PTHR24273">
    <property type="entry name" value="FI04643P-RELATED"/>
    <property type="match status" value="1"/>
</dbReference>
<feature type="domain" description="HYR" evidence="2">
    <location>
        <begin position="1247"/>
        <end position="1329"/>
    </location>
</feature>
<feature type="domain" description="HYR" evidence="2">
    <location>
        <begin position="998"/>
        <end position="1080"/>
    </location>
</feature>
<feature type="domain" description="HYR" evidence="2">
    <location>
        <begin position="2184"/>
        <end position="2266"/>
    </location>
</feature>
<evidence type="ECO:0000313" key="4">
    <source>
        <dbReference type="Proteomes" id="UP000230750"/>
    </source>
</evidence>
<feature type="domain" description="HYR" evidence="2">
    <location>
        <begin position="411"/>
        <end position="494"/>
    </location>
</feature>
<feature type="domain" description="HYR" evidence="2">
    <location>
        <begin position="2350"/>
        <end position="2432"/>
    </location>
</feature>
<feature type="domain" description="HYR" evidence="2">
    <location>
        <begin position="2267"/>
        <end position="2349"/>
    </location>
</feature>
<feature type="domain" description="HYR" evidence="2">
    <location>
        <begin position="495"/>
        <end position="578"/>
    </location>
</feature>
<evidence type="ECO:0000313" key="3">
    <source>
        <dbReference type="EMBL" id="PIK52769.1"/>
    </source>
</evidence>
<feature type="domain" description="HYR" evidence="2">
    <location>
        <begin position="663"/>
        <end position="746"/>
    </location>
</feature>
<dbReference type="InterPro" id="IPR003410">
    <property type="entry name" value="HYR_dom"/>
</dbReference>
<keyword evidence="1" id="KW-0677">Repeat</keyword>
<feature type="domain" description="HYR" evidence="2">
    <location>
        <begin position="1851"/>
        <end position="1933"/>
    </location>
</feature>
<organism evidence="3 4">
    <name type="scientific">Stichopus japonicus</name>
    <name type="common">Sea cucumber</name>
    <dbReference type="NCBI Taxonomy" id="307972"/>
    <lineage>
        <taxon>Eukaryota</taxon>
        <taxon>Metazoa</taxon>
        <taxon>Echinodermata</taxon>
        <taxon>Eleutherozoa</taxon>
        <taxon>Echinozoa</taxon>
        <taxon>Holothuroidea</taxon>
        <taxon>Aspidochirotacea</taxon>
        <taxon>Aspidochirotida</taxon>
        <taxon>Stichopodidae</taxon>
        <taxon>Apostichopus</taxon>
    </lineage>
</organism>
<protein>
    <submittedName>
        <fullName evidence="3">Putative hyalin</fullName>
    </submittedName>
</protein>
<gene>
    <name evidence="3" type="ORF">BSL78_10344</name>
</gene>
<dbReference type="EMBL" id="MRZV01000314">
    <property type="protein sequence ID" value="PIK52769.1"/>
    <property type="molecule type" value="Genomic_DNA"/>
</dbReference>
<dbReference type="STRING" id="307972.A0A2G8KXP0"/>
<accession>A0A2G8KXP0</accession>
<feature type="domain" description="HYR" evidence="2">
    <location>
        <begin position="327"/>
        <end position="410"/>
    </location>
</feature>
<dbReference type="PROSITE" id="PS50825">
    <property type="entry name" value="HYR"/>
    <property type="match status" value="27"/>
</dbReference>
<evidence type="ECO:0000259" key="2">
    <source>
        <dbReference type="PROSITE" id="PS50825"/>
    </source>
</evidence>
<comment type="caution">
    <text evidence="3">The sequence shown here is derived from an EMBL/GenBank/DDBJ whole genome shotgun (WGS) entry which is preliminary data.</text>
</comment>
<feature type="domain" description="HYR" evidence="2">
    <location>
        <begin position="1414"/>
        <end position="1496"/>
    </location>
</feature>
<sequence length="2467" mass="260576">MVATNCGISKCDKSANFDRLDSCYGDNCRTGSYQSPNWNIDGTGFYEARDARVFLLFIPGATRIVFQFEGPFGVEVLKDDLYVGVGLEFGNDQVSSDFVGQLDNGNIYHFDNRSLIVPNQGVPASFALETDTAWIYFRTDKNIELAGFRLTWSSTVDTSPPIITQCPSPITETVASIRPVSAAVTWQQPFANDGCCGLITTPSFQSHAPGDLFPEGTTDVTYTFTDLNFNVATCTFSVTVIRVDDIPPVVTCGPDITRQTPISSGGLSINFPECTATDDSGTVTLVSRTHNPGQFFAVDTTAVVIYTFTDPTGNRASDSFTITVIGVDDIPPVVTCGPDITRQTPISSGGLSISFPECTATDNSGTVTLVSRTHNPGQFFGIDTQTIVTYTFTDGAGNRASDSFTITVQGVDNIPPVVTCGPDITRQTPISSGGLSINFPECTATDDSGTVTLVSQTHNPGQFFGIDTQTVVVYTFTDGAGNRASDSFTINVIGVDDIPPVVTCGPDITRQTPISSGGLSISFPECTATDDSGTVTLVSRTHNPGQFFGIGTQTIVTYTFTDGSGNRASDSFTINVIGVDDIPPVVTCGPDITRQTPISSGGLSISFPECTATDDSGTVTLVSRTHNPGQFFGIGTQTIVTYTFTDGSGNRASDSFTINVIGVDDIPPVVTCGPDITRQTPISSGGLSISFPECTATDDSGTVTLVSRTHNPGQFFGIDTQTVVVYTFTDGAGNRASDSFTINVIGVDDFPPVVTCGPDITRQTPTSSGGLSVNFPECTATDDSGTVTLVSRTHNPGQVFAIGTTTEVTYTFTDPTGNRASDSFTITVIGVDDILPVVTCGPDITRQTPISSGGLSINFPECTATDDSGTVTLVSRTHNPGQFFGIDTQTIVTYTFTDGAGNRASDSFTINVIGVDDIPPVVTCGPDIVQTTPSSTGGRMVDFQECTAEDNSGVVNLISRSQNPGAFFPIGDTEVTYTFSDPNGNTASATFLITVVGVDVIPPRVACVQDILETVPLESLGTTVFWTEPTATDESGAVSLQQRSHAPGSFFSVGSTTVTYIFVDASGNTADCIFTITVQAVDDIAPVVRCVPDVSENTPFGSQGTSVFFAEPTSTDNSGVVSLQQRSHAPGSFFMIGATVVTYIFVDAAGNTAECTFTITVVEVDNTPPDVTCIQDITRTVAIDSTGTTVFWTEPTAADNSGVVSLQSRSHAPGDFFGPGTTQVTYIFADPSGNTAFCIFTVTVTPEDNVLPVVSCIPDVTETTALGTGGRLVFYTEPTATDDSGVVSLQQRTHGPGTFFSSGVTQVTYIFVDPAGNTAECSFRVIVTEIDGVPPVIACVGLDVTETIPLNGFGTTVQFREPTATDNSGIANVQSRTHTPGQFFQSGTTQVTYVFIDPSGNTAECSFNIIITEVDNTPPVVSCINDITQEIPLNSFGVVVQFTEPTATDNSGTASVLSATQRPGQFFQTGTTTVTYIFADPSGNTADCVFDIIVVEVDDTPPDVTCIQDITRIVTIDSTGTTVFWTEPTATDNSGVVSLQSRSHAPGDLFSPGTTQVTYIFVDPSGNTAFCIFTVTVTQEDNVPPVVSCITDVTETTPLGTGGTTVLFTEPTATDDSGVVSLQQRTHGPGTFFSSGVTQVTYIFVDPAGSTAECTFRVIVMKRHCNLINVFIFTSVDTIPPVVACVGLDVTETIPLNGVGTTVQFREPTATDNSGTVNLQSRTNNPGQFFQSGSTTVTYIFEDPSGNTATCTFCVDVVEGECHVYVKVDNIPPVVSCISDITREIPLNSFGVVVDFTEPTATDNSGTASVLSATRRPGQFFQTGTTTVTYIFADPSGNTADCVFDISVVEVDDTPPDVTCIQDITRTVTIDSTGTTVFWTEPTATDNSGVVSLQSRSHAPGDFFSPGTTQVTYIFVDPSGQTAFCIFTVTVTPVDNIPPVVSCISDITREIPLNSFGVVVDFTEPTATDNSGTASVLSATRRPGQFFQTGTTTVTYIFADPSGNTADCVFDISVVEVDDTPPDVTCIQDITRTVTIDSTGTTVFWTEPTATDNSGVVSLQSRSHAPGDFFSPGTTQVTYIFVDPSGQTAFCIFTVTVTPVDEVPPVIACVGLDVTETIPLNGFGTTVQFREPTATDNSGTATVQSRTHTPGQFFQSGTTEVTYVFIDPSGNTARCSFNIIITEVDNIPPVVSCINDITREIPLNSFGVVVQFTEPTATDNSGTASFLSATQRPGQFFQTGTTTVTYIFADPSGNTADCVFDISVVEVDDQPPQVICPPDVRVTVELGLSRGTATWTAPVATDDSGVVELVTQSHFSNSMFPVGETQVMYIYRDGSGNTADCTFNVIVSTVDNTPPQVTCPTPIDIEIEIGTPAVIVTWSAPVTFDLNVPVVLQSQSHTSGQSFSIGTTTVTYRYADAAGNIGTCSFPVTVIAIDDTPPDVTCIQDITRIVTIDSTGTTVSLDRANSY</sequence>
<dbReference type="OrthoDB" id="10069202at2759"/>
<feature type="domain" description="HYR" evidence="2">
    <location>
        <begin position="579"/>
        <end position="662"/>
    </location>
</feature>
<feature type="domain" description="HYR" evidence="2">
    <location>
        <begin position="1330"/>
        <end position="1413"/>
    </location>
</feature>
<feature type="domain" description="HYR" evidence="2">
    <location>
        <begin position="915"/>
        <end position="997"/>
    </location>
</feature>
<feature type="domain" description="HYR" evidence="2">
    <location>
        <begin position="1676"/>
        <end position="1759"/>
    </location>
</feature>
<name>A0A2G8KXP0_STIJA</name>
<feature type="domain" description="HYR" evidence="2">
    <location>
        <begin position="2017"/>
        <end position="2099"/>
    </location>
</feature>
<keyword evidence="4" id="KW-1185">Reference proteome</keyword>
<feature type="domain" description="HYR" evidence="2">
    <location>
        <begin position="243"/>
        <end position="326"/>
    </location>
</feature>
<feature type="domain" description="HYR" evidence="2">
    <location>
        <begin position="1081"/>
        <end position="1163"/>
    </location>
</feature>
<feature type="domain" description="HYR" evidence="2">
    <location>
        <begin position="156"/>
        <end position="242"/>
    </location>
</feature>
<feature type="domain" description="HYR" evidence="2">
    <location>
        <begin position="1768"/>
        <end position="1850"/>
    </location>
</feature>
<feature type="domain" description="HYR" evidence="2">
    <location>
        <begin position="1164"/>
        <end position="1246"/>
    </location>
</feature>
<feature type="domain" description="HYR" evidence="2">
    <location>
        <begin position="1497"/>
        <end position="1579"/>
    </location>
</feature>
<feature type="domain" description="HYR" evidence="2">
    <location>
        <begin position="1934"/>
        <end position="2016"/>
    </location>
</feature>
<reference evidence="3 4" key="1">
    <citation type="journal article" date="2017" name="PLoS Biol.">
        <title>The sea cucumber genome provides insights into morphological evolution and visceral regeneration.</title>
        <authorList>
            <person name="Zhang X."/>
            <person name="Sun L."/>
            <person name="Yuan J."/>
            <person name="Sun Y."/>
            <person name="Gao Y."/>
            <person name="Zhang L."/>
            <person name="Li S."/>
            <person name="Dai H."/>
            <person name="Hamel J.F."/>
            <person name="Liu C."/>
            <person name="Yu Y."/>
            <person name="Liu S."/>
            <person name="Lin W."/>
            <person name="Guo K."/>
            <person name="Jin S."/>
            <person name="Xu P."/>
            <person name="Storey K.B."/>
            <person name="Huan P."/>
            <person name="Zhang T."/>
            <person name="Zhou Y."/>
            <person name="Zhang J."/>
            <person name="Lin C."/>
            <person name="Li X."/>
            <person name="Xing L."/>
            <person name="Huo D."/>
            <person name="Sun M."/>
            <person name="Wang L."/>
            <person name="Mercier A."/>
            <person name="Li F."/>
            <person name="Yang H."/>
            <person name="Xiang J."/>
        </authorList>
    </citation>
    <scope>NUCLEOTIDE SEQUENCE [LARGE SCALE GENOMIC DNA]</scope>
    <source>
        <strain evidence="3">Shaxun</strain>
        <tissue evidence="3">Muscle</tissue>
    </source>
</reference>
<feature type="domain" description="HYR" evidence="2">
    <location>
        <begin position="831"/>
        <end position="914"/>
    </location>
</feature>
<feature type="domain" description="HYR" evidence="2">
    <location>
        <begin position="2100"/>
        <end position="2183"/>
    </location>
</feature>
<dbReference type="PANTHER" id="PTHR24273:SF32">
    <property type="entry name" value="HYALIN"/>
    <property type="match status" value="1"/>
</dbReference>
<evidence type="ECO:0000256" key="1">
    <source>
        <dbReference type="ARBA" id="ARBA00022737"/>
    </source>
</evidence>
<dbReference type="Pfam" id="PF02494">
    <property type="entry name" value="HYR"/>
    <property type="match status" value="27"/>
</dbReference>
<dbReference type="Proteomes" id="UP000230750">
    <property type="component" value="Unassembled WGS sequence"/>
</dbReference>
<proteinExistence type="predicted"/>
<feature type="domain" description="HYR" evidence="2">
    <location>
        <begin position="1580"/>
        <end position="1662"/>
    </location>
</feature>
<feature type="domain" description="HYR" evidence="2">
    <location>
        <begin position="747"/>
        <end position="830"/>
    </location>
</feature>